<dbReference type="InterPro" id="IPR058625">
    <property type="entry name" value="MdtA-like_BSH"/>
</dbReference>
<dbReference type="Gene3D" id="2.40.30.170">
    <property type="match status" value="1"/>
</dbReference>
<feature type="region of interest" description="Disordered" evidence="4">
    <location>
        <begin position="385"/>
        <end position="407"/>
    </location>
</feature>
<dbReference type="InterPro" id="IPR058627">
    <property type="entry name" value="MdtA-like_C"/>
</dbReference>
<dbReference type="PANTHER" id="PTHR30158:SF3">
    <property type="entry name" value="MULTIDRUG EFFLUX PUMP SUBUNIT ACRA-RELATED"/>
    <property type="match status" value="1"/>
</dbReference>
<dbReference type="Proteomes" id="UP000027725">
    <property type="component" value="Unassembled WGS sequence"/>
</dbReference>
<dbReference type="GO" id="GO:0046677">
    <property type="term" value="P:response to antibiotic"/>
    <property type="evidence" value="ECO:0007669"/>
    <property type="project" value="TreeGrafter"/>
</dbReference>
<dbReference type="NCBIfam" id="TIGR01730">
    <property type="entry name" value="RND_mfp"/>
    <property type="match status" value="1"/>
</dbReference>
<feature type="compositionally biased region" description="Low complexity" evidence="4">
    <location>
        <begin position="387"/>
        <end position="407"/>
    </location>
</feature>
<evidence type="ECO:0000256" key="4">
    <source>
        <dbReference type="SAM" id="MobiDB-lite"/>
    </source>
</evidence>
<evidence type="ECO:0000259" key="8">
    <source>
        <dbReference type="Pfam" id="PF25944"/>
    </source>
</evidence>
<evidence type="ECO:0000256" key="1">
    <source>
        <dbReference type="ARBA" id="ARBA00004196"/>
    </source>
</evidence>
<keyword evidence="11" id="KW-1185">Reference proteome</keyword>
<dbReference type="Gene3D" id="2.40.420.20">
    <property type="match status" value="1"/>
</dbReference>
<evidence type="ECO:0000259" key="9">
    <source>
        <dbReference type="Pfam" id="PF25967"/>
    </source>
</evidence>
<keyword evidence="5" id="KW-0732">Signal</keyword>
<evidence type="ECO:0000313" key="11">
    <source>
        <dbReference type="Proteomes" id="UP000027725"/>
    </source>
</evidence>
<dbReference type="Pfam" id="PF25876">
    <property type="entry name" value="HH_MFP_RND"/>
    <property type="match status" value="1"/>
</dbReference>
<comment type="caution">
    <text evidence="10">The sequence shown here is derived from an EMBL/GenBank/DDBJ whole genome shotgun (WGS) entry which is preliminary data.</text>
</comment>
<dbReference type="Pfam" id="PF25917">
    <property type="entry name" value="BSH_RND"/>
    <property type="match status" value="1"/>
</dbReference>
<dbReference type="InterPro" id="IPR058624">
    <property type="entry name" value="MdtA-like_HH"/>
</dbReference>
<sequence length="407" mass="42541">MSELGQGRVLALLLALGLFGAQAQAQGMRGGARGGPTEVGVMTVKTEAVPYEVTLPGRAVAFEQTDIRPRVDGLIKSIDYRAGHKVATGDPLFHIDDDTYQASLSAAEAEQASAQANVEAAQAQVDRYKKLESTSVSISDLETAEVTLAKAKASLLTAKADLQTAQLNLDRTVIRSPIDGIPDVATVSVGSLVTSNQADALTTVTRLDPIYVDVSESAARIMKVRQRIRQGTLKPGSQIKASVQLETGEQYDGTGTLISPGATVSATTGSVDFRFQFDNPNRMILPGQFLRVTLTLGETQAILVPQGATSRGGDGALTAFVATDGKAHQVVLTSAGTYKNAWIVTDGIQSGDALILDGLKDLRDDADIKTVPVTINDQGVVEDVKPQADAAAGGGQAASAAKPQKSE</sequence>
<dbReference type="STRING" id="1185766.SAMN05216224_10271"/>
<reference evidence="10 11" key="1">
    <citation type="submission" date="2014-03" db="EMBL/GenBank/DDBJ databases">
        <title>The draft genome sequence of Thioclava dalianensis DLFJ1-1.</title>
        <authorList>
            <person name="Lai Q."/>
            <person name="Shao Z."/>
        </authorList>
    </citation>
    <scope>NUCLEOTIDE SEQUENCE [LARGE SCALE GENOMIC DNA]</scope>
    <source>
        <strain evidence="10 11">DLFJ1-1</strain>
    </source>
</reference>
<protein>
    <submittedName>
        <fullName evidence="10">RND transporter</fullName>
    </submittedName>
</protein>
<dbReference type="PANTHER" id="PTHR30158">
    <property type="entry name" value="ACRA/E-RELATED COMPONENT OF DRUG EFFLUX TRANSPORTER"/>
    <property type="match status" value="1"/>
</dbReference>
<evidence type="ECO:0000256" key="5">
    <source>
        <dbReference type="SAM" id="SignalP"/>
    </source>
</evidence>
<dbReference type="GO" id="GO:0005886">
    <property type="term" value="C:plasma membrane"/>
    <property type="evidence" value="ECO:0007669"/>
    <property type="project" value="TreeGrafter"/>
</dbReference>
<evidence type="ECO:0000259" key="7">
    <source>
        <dbReference type="Pfam" id="PF25917"/>
    </source>
</evidence>
<dbReference type="InterPro" id="IPR006143">
    <property type="entry name" value="RND_pump_MFP"/>
</dbReference>
<name>A0A074TGW2_9RHOB</name>
<feature type="chain" id="PRO_5001699839" evidence="5">
    <location>
        <begin position="26"/>
        <end position="407"/>
    </location>
</feature>
<dbReference type="eggNOG" id="COG0845">
    <property type="taxonomic scope" value="Bacteria"/>
</dbReference>
<evidence type="ECO:0000256" key="3">
    <source>
        <dbReference type="SAM" id="Coils"/>
    </source>
</evidence>
<comment type="subcellular location">
    <subcellularLocation>
        <location evidence="1">Cell envelope</location>
    </subcellularLocation>
</comment>
<feature type="domain" description="Multidrug resistance protein MdtA-like alpha-helical hairpin" evidence="6">
    <location>
        <begin position="104"/>
        <end position="172"/>
    </location>
</feature>
<gene>
    <name evidence="10" type="ORF">DL1_03965</name>
</gene>
<evidence type="ECO:0000259" key="6">
    <source>
        <dbReference type="Pfam" id="PF25876"/>
    </source>
</evidence>
<dbReference type="Pfam" id="PF25944">
    <property type="entry name" value="Beta-barrel_RND"/>
    <property type="match status" value="1"/>
</dbReference>
<organism evidence="10 11">
    <name type="scientific">Thioclava dalianensis</name>
    <dbReference type="NCBI Taxonomy" id="1185766"/>
    <lineage>
        <taxon>Bacteria</taxon>
        <taxon>Pseudomonadati</taxon>
        <taxon>Pseudomonadota</taxon>
        <taxon>Alphaproteobacteria</taxon>
        <taxon>Rhodobacterales</taxon>
        <taxon>Paracoccaceae</taxon>
        <taxon>Thioclava</taxon>
    </lineage>
</organism>
<dbReference type="Gene3D" id="1.10.287.470">
    <property type="entry name" value="Helix hairpin bin"/>
    <property type="match status" value="1"/>
</dbReference>
<feature type="domain" description="Multidrug resistance protein MdtA-like barrel-sandwich hybrid" evidence="7">
    <location>
        <begin position="64"/>
        <end position="205"/>
    </location>
</feature>
<dbReference type="SUPFAM" id="SSF111369">
    <property type="entry name" value="HlyD-like secretion proteins"/>
    <property type="match status" value="1"/>
</dbReference>
<feature type="signal peptide" evidence="5">
    <location>
        <begin position="1"/>
        <end position="25"/>
    </location>
</feature>
<feature type="domain" description="Multidrug resistance protein MdtA-like C-terminal permuted SH3" evidence="9">
    <location>
        <begin position="300"/>
        <end position="360"/>
    </location>
</feature>
<dbReference type="Gene3D" id="2.40.50.100">
    <property type="match status" value="1"/>
</dbReference>
<comment type="similarity">
    <text evidence="2">Belongs to the membrane fusion protein (MFP) (TC 8.A.1) family.</text>
</comment>
<dbReference type="EMBL" id="JHEH01000014">
    <property type="protein sequence ID" value="KEP69380.1"/>
    <property type="molecule type" value="Genomic_DNA"/>
</dbReference>
<evidence type="ECO:0000256" key="2">
    <source>
        <dbReference type="ARBA" id="ARBA00009477"/>
    </source>
</evidence>
<feature type="domain" description="Multidrug resistance protein MdtA-like beta-barrel" evidence="8">
    <location>
        <begin position="209"/>
        <end position="297"/>
    </location>
</feature>
<dbReference type="GO" id="GO:0015721">
    <property type="term" value="P:bile acid and bile salt transport"/>
    <property type="evidence" value="ECO:0007669"/>
    <property type="project" value="TreeGrafter"/>
</dbReference>
<feature type="coiled-coil region" evidence="3">
    <location>
        <begin position="104"/>
        <end position="131"/>
    </location>
</feature>
<dbReference type="GO" id="GO:0022857">
    <property type="term" value="F:transmembrane transporter activity"/>
    <property type="evidence" value="ECO:0007669"/>
    <property type="project" value="InterPro"/>
</dbReference>
<dbReference type="Pfam" id="PF25967">
    <property type="entry name" value="RND-MFP_C"/>
    <property type="match status" value="1"/>
</dbReference>
<accession>A0A074TGW2</accession>
<dbReference type="InterPro" id="IPR058626">
    <property type="entry name" value="MdtA-like_b-barrel"/>
</dbReference>
<keyword evidence="3" id="KW-0175">Coiled coil</keyword>
<proteinExistence type="inferred from homology"/>
<dbReference type="AlphaFoldDB" id="A0A074TGW2"/>
<evidence type="ECO:0000313" key="10">
    <source>
        <dbReference type="EMBL" id="KEP69380.1"/>
    </source>
</evidence>
<dbReference type="GO" id="GO:0030313">
    <property type="term" value="C:cell envelope"/>
    <property type="evidence" value="ECO:0007669"/>
    <property type="project" value="UniProtKB-SubCell"/>
</dbReference>